<keyword evidence="13" id="KW-1185">Reference proteome</keyword>
<feature type="signal peptide" evidence="10">
    <location>
        <begin position="1"/>
        <end position="16"/>
    </location>
</feature>
<comment type="subcellular location">
    <subcellularLocation>
        <location evidence="1">Membrane</location>
        <topology evidence="1">Multi-pass membrane protein</topology>
    </subcellularLocation>
</comment>
<comment type="caution">
    <text evidence="12">The sequence shown here is derived from an EMBL/GenBank/DDBJ whole genome shotgun (WGS) entry which is preliminary data.</text>
</comment>
<feature type="transmembrane region" description="Helical" evidence="9">
    <location>
        <begin position="597"/>
        <end position="617"/>
    </location>
</feature>
<protein>
    <submittedName>
        <fullName evidence="12">Periplasmic binding protein-like I</fullName>
    </submittedName>
</protein>
<feature type="transmembrane region" description="Helical" evidence="9">
    <location>
        <begin position="473"/>
        <end position="493"/>
    </location>
</feature>
<dbReference type="SUPFAM" id="SSF53822">
    <property type="entry name" value="Periplasmic binding protein-like I"/>
    <property type="match status" value="1"/>
</dbReference>
<keyword evidence="6" id="KW-0675">Receptor</keyword>
<feature type="transmembrane region" description="Helical" evidence="9">
    <location>
        <begin position="407"/>
        <end position="426"/>
    </location>
</feature>
<dbReference type="OrthoDB" id="5597995at2759"/>
<evidence type="ECO:0000256" key="8">
    <source>
        <dbReference type="ARBA" id="ARBA00023224"/>
    </source>
</evidence>
<dbReference type="PANTHER" id="PTHR10519">
    <property type="entry name" value="GABA-B RECEPTOR"/>
    <property type="match status" value="1"/>
</dbReference>
<evidence type="ECO:0000313" key="13">
    <source>
        <dbReference type="Proteomes" id="UP000193642"/>
    </source>
</evidence>
<evidence type="ECO:0000256" key="2">
    <source>
        <dbReference type="ARBA" id="ARBA00022692"/>
    </source>
</evidence>
<evidence type="ECO:0000256" key="10">
    <source>
        <dbReference type="SAM" id="SignalP"/>
    </source>
</evidence>
<dbReference type="Pfam" id="PF00003">
    <property type="entry name" value="7tm_3"/>
    <property type="match status" value="1"/>
</dbReference>
<dbReference type="Gene3D" id="3.40.50.2300">
    <property type="match status" value="1"/>
</dbReference>
<dbReference type="GO" id="GO:0038039">
    <property type="term" value="C:G protein-coupled receptor heterodimeric complex"/>
    <property type="evidence" value="ECO:0007669"/>
    <property type="project" value="TreeGrafter"/>
</dbReference>
<keyword evidence="7" id="KW-0325">Glycoprotein</keyword>
<keyword evidence="3 9" id="KW-1133">Transmembrane helix</keyword>
<keyword evidence="5 9" id="KW-0472">Membrane</keyword>
<dbReference type="InterPro" id="IPR028082">
    <property type="entry name" value="Peripla_BP_I"/>
</dbReference>
<keyword evidence="4" id="KW-0297">G-protein coupled receptor</keyword>
<name>A0A1Y2CBU8_9FUNG</name>
<evidence type="ECO:0000313" key="12">
    <source>
        <dbReference type="EMBL" id="ORY44513.1"/>
    </source>
</evidence>
<dbReference type="GO" id="GO:0004965">
    <property type="term" value="F:G protein-coupled GABA receptor activity"/>
    <property type="evidence" value="ECO:0007669"/>
    <property type="project" value="InterPro"/>
</dbReference>
<evidence type="ECO:0000256" key="9">
    <source>
        <dbReference type="SAM" id="Phobius"/>
    </source>
</evidence>
<evidence type="ECO:0000256" key="7">
    <source>
        <dbReference type="ARBA" id="ARBA00023180"/>
    </source>
</evidence>
<evidence type="ECO:0000256" key="3">
    <source>
        <dbReference type="ARBA" id="ARBA00022989"/>
    </source>
</evidence>
<dbReference type="Proteomes" id="UP000193642">
    <property type="component" value="Unassembled WGS sequence"/>
</dbReference>
<feature type="chain" id="PRO_5012982830" evidence="10">
    <location>
        <begin position="17"/>
        <end position="828"/>
    </location>
</feature>
<organism evidence="12 13">
    <name type="scientific">Rhizoclosmatium globosum</name>
    <dbReference type="NCBI Taxonomy" id="329046"/>
    <lineage>
        <taxon>Eukaryota</taxon>
        <taxon>Fungi</taxon>
        <taxon>Fungi incertae sedis</taxon>
        <taxon>Chytridiomycota</taxon>
        <taxon>Chytridiomycota incertae sedis</taxon>
        <taxon>Chytridiomycetes</taxon>
        <taxon>Chytridiales</taxon>
        <taxon>Chytriomycetaceae</taxon>
        <taxon>Rhizoclosmatium</taxon>
    </lineage>
</organism>
<gene>
    <name evidence="12" type="ORF">BCR33DRAFT_717017</name>
</gene>
<proteinExistence type="predicted"/>
<evidence type="ECO:0000256" key="4">
    <source>
        <dbReference type="ARBA" id="ARBA00023040"/>
    </source>
</evidence>
<feature type="domain" description="G-protein coupled receptors family 3 profile" evidence="11">
    <location>
        <begin position="404"/>
        <end position="631"/>
    </location>
</feature>
<keyword evidence="8" id="KW-0807">Transducer</keyword>
<keyword evidence="10" id="KW-0732">Signal</keyword>
<keyword evidence="2 9" id="KW-0812">Transmembrane</keyword>
<evidence type="ECO:0000256" key="6">
    <source>
        <dbReference type="ARBA" id="ARBA00023170"/>
    </source>
</evidence>
<dbReference type="EMBL" id="MCGO01000022">
    <property type="protein sequence ID" value="ORY44513.1"/>
    <property type="molecule type" value="Genomic_DNA"/>
</dbReference>
<feature type="transmembrane region" description="Helical" evidence="9">
    <location>
        <begin position="513"/>
        <end position="535"/>
    </location>
</feature>
<dbReference type="AlphaFoldDB" id="A0A1Y2CBU8"/>
<evidence type="ECO:0000259" key="11">
    <source>
        <dbReference type="PROSITE" id="PS50259"/>
    </source>
</evidence>
<feature type="transmembrane region" description="Helical" evidence="9">
    <location>
        <begin position="438"/>
        <end position="461"/>
    </location>
</feature>
<dbReference type="PANTHER" id="PTHR10519:SF20">
    <property type="entry name" value="G-PROTEIN COUPLED RECEPTOR 156-RELATED"/>
    <property type="match status" value="1"/>
</dbReference>
<reference evidence="12 13" key="1">
    <citation type="submission" date="2016-07" db="EMBL/GenBank/DDBJ databases">
        <title>Pervasive Adenine N6-methylation of Active Genes in Fungi.</title>
        <authorList>
            <consortium name="DOE Joint Genome Institute"/>
            <person name="Mondo S.J."/>
            <person name="Dannebaum R.O."/>
            <person name="Kuo R.C."/>
            <person name="Labutti K."/>
            <person name="Haridas S."/>
            <person name="Kuo A."/>
            <person name="Salamov A."/>
            <person name="Ahrendt S.R."/>
            <person name="Lipzen A."/>
            <person name="Sullivan W."/>
            <person name="Andreopoulos W.B."/>
            <person name="Clum A."/>
            <person name="Lindquist E."/>
            <person name="Daum C."/>
            <person name="Ramamoorthy G.K."/>
            <person name="Gryganskyi A."/>
            <person name="Culley D."/>
            <person name="Magnuson J.K."/>
            <person name="James T.Y."/>
            <person name="O'Malley M.A."/>
            <person name="Stajich J.E."/>
            <person name="Spatafora J.W."/>
            <person name="Visel A."/>
            <person name="Grigoriev I.V."/>
        </authorList>
    </citation>
    <scope>NUCLEOTIDE SEQUENCE [LARGE SCALE GENOMIC DNA]</scope>
    <source>
        <strain evidence="12 13">JEL800</strain>
    </source>
</reference>
<dbReference type="InterPro" id="IPR002455">
    <property type="entry name" value="GPCR3_GABA-B"/>
</dbReference>
<dbReference type="InterPro" id="IPR017978">
    <property type="entry name" value="GPCR_3_C"/>
</dbReference>
<accession>A0A1Y2CBU8</accession>
<dbReference type="PROSITE" id="PS50259">
    <property type="entry name" value="G_PROTEIN_RECEP_F3_4"/>
    <property type="match status" value="1"/>
</dbReference>
<evidence type="ECO:0000256" key="5">
    <source>
        <dbReference type="ARBA" id="ARBA00023136"/>
    </source>
</evidence>
<feature type="transmembrane region" description="Helical" evidence="9">
    <location>
        <begin position="562"/>
        <end position="585"/>
    </location>
</feature>
<evidence type="ECO:0000256" key="1">
    <source>
        <dbReference type="ARBA" id="ARBA00004141"/>
    </source>
</evidence>
<sequence>MPLILLLMALPGYSQSFRDPIIGFYPGTSTLPSKRLSNITIAIMLPYKSFWNLTTPNDYANCSICPWMREMDSAAELVVNQINNSSDILPNTMVNIVRVQSWDQRLSVPGDGLGGAAVAALELVSKFPNITAGVLGQFQIPFSGGVQNLPVLSNKNNYPYFFRTTYSASEDVQRFMNANHIIVLSYSSYNGYSTDIDFSQILGELKRVEARYIILCAQGWSNSYSLVVQAKNMNLISPNHVWFVTNPPYPQDYSGVGDEPRLDILHGMVYPNYNFALPTDPNSIEIARLLKDRKDITVDQLNDGSLKHLMTHKLFANTSFKGISLNPMLLDSNGDVAADTVFLTLNATFWIQAFQAGFGQVNKLTGEYKSLADPIFYGGGTIPPPDGPPATLLFPFVLTFGTYQGQILITLISIGYMITIGSLVFILHQRKNSAIKLLNIPCATASLIGSFLSVTCTMFFIGLPTDRSCNLKVWFGLMGFTLMTVPIIIRNLYLWVVMNLRTTKKNFIKRLKLVAICFGTVLSLVPAVLLCYWTNEHSYSLNSFVYRDMILYDCGLSHSKSVFASLLVAYETLLTLGLLICAYIGRNVSIKYNESTLLLFLSAITALLAIALTQMGVDESSPLKESICIWIVSQIIPVVQIGSRALEIFRNHNLRDLLISRTSQNQRTNSNQPKGGKSKISLANLSLNFTKRVTPMAYLTNIPTVMCYKLKSKSMIIDPIWRVVHNVAICHLHKKSWVLLGAPVSLYEDEIVYQCFPLENSTFEVKGTLVSVFTPPNDKWKEEGHVFRGCELRCEFGDETEAISFVNQMKEGSTNNATQIASASVSMN</sequence>